<keyword evidence="6" id="KW-1185">Reference proteome</keyword>
<dbReference type="PANTHER" id="PTHR28637">
    <property type="entry name" value="DNA REPLICATION FACTOR CDT1"/>
    <property type="match status" value="1"/>
</dbReference>
<dbReference type="GO" id="GO:0003677">
    <property type="term" value="F:DNA binding"/>
    <property type="evidence" value="ECO:0007669"/>
    <property type="project" value="InterPro"/>
</dbReference>
<evidence type="ECO:0000313" key="5">
    <source>
        <dbReference type="EMBL" id="CAH1400085.1"/>
    </source>
</evidence>
<feature type="region of interest" description="Disordered" evidence="3">
    <location>
        <begin position="78"/>
        <end position="143"/>
    </location>
</feature>
<feature type="domain" description="CDT1 Geminin-binding" evidence="4">
    <location>
        <begin position="319"/>
        <end position="486"/>
    </location>
</feature>
<dbReference type="Proteomes" id="UP001152798">
    <property type="component" value="Chromosome 4"/>
</dbReference>
<evidence type="ECO:0000256" key="1">
    <source>
        <dbReference type="ARBA" id="ARBA00008356"/>
    </source>
</evidence>
<dbReference type="InterPro" id="IPR036390">
    <property type="entry name" value="WH_DNA-bd_sf"/>
</dbReference>
<evidence type="ECO:0000256" key="3">
    <source>
        <dbReference type="SAM" id="MobiDB-lite"/>
    </source>
</evidence>
<dbReference type="Pfam" id="PF08839">
    <property type="entry name" value="CDT1"/>
    <property type="match status" value="1"/>
</dbReference>
<dbReference type="InterPro" id="IPR014939">
    <property type="entry name" value="CDT1_Gemini-bd-like"/>
</dbReference>
<dbReference type="GO" id="GO:0005634">
    <property type="term" value="C:nucleus"/>
    <property type="evidence" value="ECO:0007669"/>
    <property type="project" value="TreeGrafter"/>
</dbReference>
<comment type="similarity">
    <text evidence="1">Belongs to the Cdt1 family.</text>
</comment>
<dbReference type="PANTHER" id="PTHR28637:SF1">
    <property type="entry name" value="DNA REPLICATION FACTOR CDT1"/>
    <property type="match status" value="1"/>
</dbReference>
<dbReference type="InterPro" id="IPR032054">
    <property type="entry name" value="Cdt1_C"/>
</dbReference>
<dbReference type="Pfam" id="PF16679">
    <property type="entry name" value="CDT1_C"/>
    <property type="match status" value="1"/>
</dbReference>
<keyword evidence="2" id="KW-0131">Cell cycle</keyword>
<dbReference type="InterPro" id="IPR038090">
    <property type="entry name" value="Cdt1_C_WH_dom_sf"/>
</dbReference>
<dbReference type="SUPFAM" id="SSF46785">
    <property type="entry name" value="Winged helix' DNA-binding domain"/>
    <property type="match status" value="1"/>
</dbReference>
<evidence type="ECO:0000259" key="4">
    <source>
        <dbReference type="SMART" id="SM01075"/>
    </source>
</evidence>
<accession>A0A9P0HDS1</accession>
<dbReference type="GO" id="GO:0030174">
    <property type="term" value="P:regulation of DNA-templated DNA replication initiation"/>
    <property type="evidence" value="ECO:0007669"/>
    <property type="project" value="InterPro"/>
</dbReference>
<dbReference type="OrthoDB" id="341730at2759"/>
<dbReference type="GO" id="GO:0070182">
    <property type="term" value="F:DNA polymerase binding"/>
    <property type="evidence" value="ECO:0007669"/>
    <property type="project" value="TreeGrafter"/>
</dbReference>
<gene>
    <name evidence="5" type="ORF">NEZAVI_LOCUS9393</name>
</gene>
<dbReference type="SMART" id="SM01075">
    <property type="entry name" value="CDT1"/>
    <property type="match status" value="1"/>
</dbReference>
<dbReference type="AlphaFoldDB" id="A0A9P0HDS1"/>
<name>A0A9P0HDS1_NEZVI</name>
<dbReference type="Gene3D" id="1.10.10.1420">
    <property type="entry name" value="DNA replication factor Cdt1, C-terminal WH domain"/>
    <property type="match status" value="1"/>
</dbReference>
<dbReference type="CDD" id="cd08674">
    <property type="entry name" value="Cdt1_m"/>
    <property type="match status" value="1"/>
</dbReference>
<dbReference type="InterPro" id="IPR045173">
    <property type="entry name" value="Cdt1"/>
</dbReference>
<dbReference type="GO" id="GO:0000076">
    <property type="term" value="P:DNA replication checkpoint signaling"/>
    <property type="evidence" value="ECO:0007669"/>
    <property type="project" value="TreeGrafter"/>
</dbReference>
<feature type="compositionally biased region" description="Basic and acidic residues" evidence="3">
    <location>
        <begin position="126"/>
        <end position="138"/>
    </location>
</feature>
<proteinExistence type="inferred from homology"/>
<evidence type="ECO:0000313" key="6">
    <source>
        <dbReference type="Proteomes" id="UP001152798"/>
    </source>
</evidence>
<reference evidence="5" key="1">
    <citation type="submission" date="2022-01" db="EMBL/GenBank/DDBJ databases">
        <authorList>
            <person name="King R."/>
        </authorList>
    </citation>
    <scope>NUCLEOTIDE SEQUENCE</scope>
</reference>
<evidence type="ECO:0000256" key="2">
    <source>
        <dbReference type="ARBA" id="ARBA00023306"/>
    </source>
</evidence>
<dbReference type="GO" id="GO:0000278">
    <property type="term" value="P:mitotic cell cycle"/>
    <property type="evidence" value="ECO:0007669"/>
    <property type="project" value="TreeGrafter"/>
</dbReference>
<organism evidence="5 6">
    <name type="scientific">Nezara viridula</name>
    <name type="common">Southern green stink bug</name>
    <name type="synonym">Cimex viridulus</name>
    <dbReference type="NCBI Taxonomy" id="85310"/>
    <lineage>
        <taxon>Eukaryota</taxon>
        <taxon>Metazoa</taxon>
        <taxon>Ecdysozoa</taxon>
        <taxon>Arthropoda</taxon>
        <taxon>Hexapoda</taxon>
        <taxon>Insecta</taxon>
        <taxon>Pterygota</taxon>
        <taxon>Neoptera</taxon>
        <taxon>Paraneoptera</taxon>
        <taxon>Hemiptera</taxon>
        <taxon>Heteroptera</taxon>
        <taxon>Panheteroptera</taxon>
        <taxon>Pentatomomorpha</taxon>
        <taxon>Pentatomoidea</taxon>
        <taxon>Pentatomidae</taxon>
        <taxon>Pentatominae</taxon>
        <taxon>Nezara</taxon>
    </lineage>
</organism>
<protein>
    <recommendedName>
        <fullName evidence="4">CDT1 Geminin-binding domain-containing protein</fullName>
    </recommendedName>
</protein>
<dbReference type="CDD" id="cd08767">
    <property type="entry name" value="Cdt1_c"/>
    <property type="match status" value="1"/>
</dbReference>
<sequence>MALQTSIAQYFNSRKRRAVDELKKVSNSNKVLILDKNTTDVSLTKESDPSVLEETDLKRTVIYSESPKIAKPKKIVTTAPKLHRRTPKTVSGTKIRGERQGTNQSDIRKSLLSSFDAALENSNSPSEEKGEVTPHKDVNLNSEQAGKVNVPFIVKGFLSPKKECGPRIESSPTKLVVPSTSKKSNVESLKNLRSKIINSSRLDEIRKSLKNINEGHVKLREIGTKLQNKNVGDSPTLKKFSAINVEVCSPTKRLKDPDCIKVPSSPSLLHRSILMSPGKTQGTPLPYVSPRKLFTEASPTKSFERYSHLSSKEKSSLVLPYKYRTLAETFRAIDAVVSMMFNRNETIFFSKLKISVQQMSKKNLTETHLSQILTIYPTAFEFKQEKLRQGPGQAPKYELSIKPLLDKTNGDSCEEKSESSLMTPSIILERRRKMYDALLNLTKDHHQEFLKTLDPPMSLDKNKVTRWHPEFEVDSVPDIVPSLLPLPPNLEKFSTAKDVLNKARDIFMCNPRMASALEKNSSLPQAQYTTPAAASIPALTSALKGIPKSLLEKVRAKQAAKAASMLTRNPEAVKRRIEYSRLREIARIVRNTFIAEKKTVLPKSLLLDKLSSSYREILTPNDMTHHLDLLMESSPDWITTINNRGEIYLKILRELDLSVIHENIDKLINQI</sequence>
<dbReference type="EMBL" id="OV725080">
    <property type="protein sequence ID" value="CAH1400085.1"/>
    <property type="molecule type" value="Genomic_DNA"/>
</dbReference>
<dbReference type="GO" id="GO:0071163">
    <property type="term" value="P:DNA replication preinitiation complex assembly"/>
    <property type="evidence" value="ECO:0007669"/>
    <property type="project" value="InterPro"/>
</dbReference>